<protein>
    <recommendedName>
        <fullName evidence="1">SET domain-containing protein</fullName>
    </recommendedName>
</protein>
<dbReference type="GO" id="GO:0016279">
    <property type="term" value="F:protein-lysine N-methyltransferase activity"/>
    <property type="evidence" value="ECO:0007669"/>
    <property type="project" value="InterPro"/>
</dbReference>
<name>A0A1B6IM44_9HEMI</name>
<dbReference type="Gene3D" id="3.90.1410.10">
    <property type="entry name" value="set domain protein methyltransferase, domain 1"/>
    <property type="match status" value="1"/>
</dbReference>
<dbReference type="PANTHER" id="PTHR13271">
    <property type="entry name" value="UNCHARACTERIZED PUTATIVE METHYLTRANSFERASE"/>
    <property type="match status" value="1"/>
</dbReference>
<dbReference type="InterPro" id="IPR044429">
    <property type="entry name" value="SETD4_SET"/>
</dbReference>
<dbReference type="AlphaFoldDB" id="A0A1B6IM44"/>
<dbReference type="EMBL" id="GECU01019715">
    <property type="protein sequence ID" value="JAS87991.1"/>
    <property type="molecule type" value="Transcribed_RNA"/>
</dbReference>
<sequence length="439" mass="50232">MMGRTWRRRCRRKCSSDQVVSLGQDKKFQQLVQWMKHNGWSQVGRLAPTDFPSTGRGLKALQHISSGDILATIPGKLLMTVETASKSLFGDVFRRNKMLTQQVLAAHIVFEKHLGEKSFWANYISSLPEEIKTPVFSSSAEIEALPEHLSSKLNTYRSNVSELFRMLAESMTSVEKCSHCDMYLSQILTEDCFLWAWFIINSRAVYISPEHNSDHDLILSDKNCLALAPYLDMFNHSNDAKVQAFFNELDGSYQIRTLAPYKRFSQVFIHYGDHSNLKLYLEYGFIMPKNIHDILPLTFDDVYSTIIGVQQRNNVSKMTYCFLKSHDLLKNIHLSADGMSWSAKALVYVLLFSDKIDPKTIQLKVYSSNFTESEMIEIFKIGTILVQNKRAQVKLLLQNMIEAKDTKFSGNVSGGFILAIDLYNEYLEVLSECEKSLTL</sequence>
<accession>A0A1B6IM44</accession>
<dbReference type="Pfam" id="PF00856">
    <property type="entry name" value="SET"/>
    <property type="match status" value="1"/>
</dbReference>
<evidence type="ECO:0000259" key="1">
    <source>
        <dbReference type="PROSITE" id="PS50280"/>
    </source>
</evidence>
<evidence type="ECO:0000313" key="2">
    <source>
        <dbReference type="EMBL" id="JAS87991.1"/>
    </source>
</evidence>
<organism evidence="2">
    <name type="scientific">Homalodisca liturata</name>
    <dbReference type="NCBI Taxonomy" id="320908"/>
    <lineage>
        <taxon>Eukaryota</taxon>
        <taxon>Metazoa</taxon>
        <taxon>Ecdysozoa</taxon>
        <taxon>Arthropoda</taxon>
        <taxon>Hexapoda</taxon>
        <taxon>Insecta</taxon>
        <taxon>Pterygota</taxon>
        <taxon>Neoptera</taxon>
        <taxon>Paraneoptera</taxon>
        <taxon>Hemiptera</taxon>
        <taxon>Auchenorrhyncha</taxon>
        <taxon>Membracoidea</taxon>
        <taxon>Cicadellidae</taxon>
        <taxon>Cicadellinae</taxon>
        <taxon>Proconiini</taxon>
        <taxon>Homalodisca</taxon>
    </lineage>
</organism>
<proteinExistence type="predicted"/>
<dbReference type="CDD" id="cd19177">
    <property type="entry name" value="SET_SETD4"/>
    <property type="match status" value="1"/>
</dbReference>
<dbReference type="InterPro" id="IPR050600">
    <property type="entry name" value="SETD3_SETD6_MTase"/>
</dbReference>
<dbReference type="InterPro" id="IPR001214">
    <property type="entry name" value="SET_dom"/>
</dbReference>
<dbReference type="PROSITE" id="PS50280">
    <property type="entry name" value="SET"/>
    <property type="match status" value="1"/>
</dbReference>
<gene>
    <name evidence="2" type="ORF">g.31960</name>
</gene>
<dbReference type="InterPro" id="IPR046341">
    <property type="entry name" value="SET_dom_sf"/>
</dbReference>
<reference evidence="2" key="1">
    <citation type="submission" date="2015-11" db="EMBL/GenBank/DDBJ databases">
        <title>De novo transcriptome assembly of four potential Pierce s Disease insect vectors from Arizona vineyards.</title>
        <authorList>
            <person name="Tassone E.E."/>
        </authorList>
    </citation>
    <scope>NUCLEOTIDE SEQUENCE</scope>
</reference>
<dbReference type="PANTHER" id="PTHR13271:SF151">
    <property type="entry name" value="SET DOMAIN-CONTAINING PROTEIN 4"/>
    <property type="match status" value="1"/>
</dbReference>
<dbReference type="SUPFAM" id="SSF82199">
    <property type="entry name" value="SET domain"/>
    <property type="match status" value="1"/>
</dbReference>
<feature type="domain" description="SET" evidence="1">
    <location>
        <begin position="44"/>
        <end position="272"/>
    </location>
</feature>